<feature type="modified residue" description="4-aspartylphosphate" evidence="2">
    <location>
        <position position="114"/>
    </location>
</feature>
<feature type="domain" description="Response regulatory" evidence="3">
    <location>
        <begin position="65"/>
        <end position="179"/>
    </location>
</feature>
<sequence>MAESSPELMTVKETAEYLRIPLPTVYYLVQRGQLPAVQIGGRWRIKRSLLDRDVLRKEEETGQPTVLVVDDDPALQALFKQFLKKANLARLVVGSGAEALSMAKKQKFDFVFLDLKLPDIPGDEVYMQLKALDPDLPIVVITGYPDSEILSKILATGPVTVIKKPLEFDQLNKAVKQLGHKGAEAVA</sequence>
<dbReference type="InterPro" id="IPR050595">
    <property type="entry name" value="Bact_response_regulator"/>
</dbReference>
<dbReference type="GO" id="GO:0000160">
    <property type="term" value="P:phosphorelay signal transduction system"/>
    <property type="evidence" value="ECO:0007669"/>
    <property type="project" value="InterPro"/>
</dbReference>
<keyword evidence="5" id="KW-1185">Reference proteome</keyword>
<dbReference type="Gene3D" id="3.40.50.2300">
    <property type="match status" value="1"/>
</dbReference>
<comment type="caution">
    <text evidence="4">The sequence shown here is derived from an EMBL/GenBank/DDBJ whole genome shotgun (WGS) entry which is preliminary data.</text>
</comment>
<dbReference type="NCBIfam" id="TIGR01764">
    <property type="entry name" value="excise"/>
    <property type="match status" value="1"/>
</dbReference>
<dbReference type="SUPFAM" id="SSF46955">
    <property type="entry name" value="Putative DNA-binding domain"/>
    <property type="match status" value="1"/>
</dbReference>
<name>A0A366HG30_9BACT</name>
<accession>A0A366HG30</accession>
<dbReference type="GO" id="GO:0003677">
    <property type="term" value="F:DNA binding"/>
    <property type="evidence" value="ECO:0007669"/>
    <property type="project" value="InterPro"/>
</dbReference>
<dbReference type="OrthoDB" id="9808843at2"/>
<evidence type="ECO:0000256" key="2">
    <source>
        <dbReference type="PROSITE-ProRule" id="PRU00169"/>
    </source>
</evidence>
<dbReference type="InterPro" id="IPR010093">
    <property type="entry name" value="SinI_DNA-bd"/>
</dbReference>
<dbReference type="PANTHER" id="PTHR44591:SF3">
    <property type="entry name" value="RESPONSE REGULATORY DOMAIN-CONTAINING PROTEIN"/>
    <property type="match status" value="1"/>
</dbReference>
<evidence type="ECO:0000259" key="3">
    <source>
        <dbReference type="PROSITE" id="PS50110"/>
    </source>
</evidence>
<dbReference type="PANTHER" id="PTHR44591">
    <property type="entry name" value="STRESS RESPONSE REGULATOR PROTEIN 1"/>
    <property type="match status" value="1"/>
</dbReference>
<dbReference type="EMBL" id="QNRR01000007">
    <property type="protein sequence ID" value="RBP41524.1"/>
    <property type="molecule type" value="Genomic_DNA"/>
</dbReference>
<organism evidence="4 5">
    <name type="scientific">Roseimicrobium gellanilyticum</name>
    <dbReference type="NCBI Taxonomy" id="748857"/>
    <lineage>
        <taxon>Bacteria</taxon>
        <taxon>Pseudomonadati</taxon>
        <taxon>Verrucomicrobiota</taxon>
        <taxon>Verrucomicrobiia</taxon>
        <taxon>Verrucomicrobiales</taxon>
        <taxon>Verrucomicrobiaceae</taxon>
        <taxon>Roseimicrobium</taxon>
    </lineage>
</organism>
<evidence type="ECO:0000313" key="5">
    <source>
        <dbReference type="Proteomes" id="UP000253426"/>
    </source>
</evidence>
<evidence type="ECO:0000313" key="4">
    <source>
        <dbReference type="EMBL" id="RBP41524.1"/>
    </source>
</evidence>
<dbReference type="InterPro" id="IPR041657">
    <property type="entry name" value="HTH_17"/>
</dbReference>
<protein>
    <submittedName>
        <fullName evidence="4">Excisionase family DNA binding protein</fullName>
    </submittedName>
</protein>
<dbReference type="SMART" id="SM00448">
    <property type="entry name" value="REC"/>
    <property type="match status" value="1"/>
</dbReference>
<dbReference type="InterPro" id="IPR001789">
    <property type="entry name" value="Sig_transdc_resp-reg_receiver"/>
</dbReference>
<gene>
    <name evidence="4" type="ORF">DES53_107357</name>
</gene>
<proteinExistence type="predicted"/>
<dbReference type="Pfam" id="PF00072">
    <property type="entry name" value="Response_reg"/>
    <property type="match status" value="1"/>
</dbReference>
<evidence type="ECO:0000256" key="1">
    <source>
        <dbReference type="ARBA" id="ARBA00022553"/>
    </source>
</evidence>
<dbReference type="AlphaFoldDB" id="A0A366HG30"/>
<dbReference type="CDD" id="cd00156">
    <property type="entry name" value="REC"/>
    <property type="match status" value="1"/>
</dbReference>
<dbReference type="Proteomes" id="UP000253426">
    <property type="component" value="Unassembled WGS sequence"/>
</dbReference>
<reference evidence="4 5" key="1">
    <citation type="submission" date="2018-06" db="EMBL/GenBank/DDBJ databases">
        <title>Genomic Encyclopedia of Type Strains, Phase IV (KMG-IV): sequencing the most valuable type-strain genomes for metagenomic binning, comparative biology and taxonomic classification.</title>
        <authorList>
            <person name="Goeker M."/>
        </authorList>
    </citation>
    <scope>NUCLEOTIDE SEQUENCE [LARGE SCALE GENOMIC DNA]</scope>
    <source>
        <strain evidence="4 5">DSM 25532</strain>
    </source>
</reference>
<dbReference type="PROSITE" id="PS50110">
    <property type="entry name" value="RESPONSE_REGULATORY"/>
    <property type="match status" value="1"/>
</dbReference>
<dbReference type="Pfam" id="PF12728">
    <property type="entry name" value="HTH_17"/>
    <property type="match status" value="1"/>
</dbReference>
<dbReference type="RefSeq" id="WP_113960146.1">
    <property type="nucleotide sequence ID" value="NZ_QNRR01000007.1"/>
</dbReference>
<keyword evidence="1 2" id="KW-0597">Phosphoprotein</keyword>
<dbReference type="InterPro" id="IPR009061">
    <property type="entry name" value="DNA-bd_dom_put_sf"/>
</dbReference>
<dbReference type="SUPFAM" id="SSF52172">
    <property type="entry name" value="CheY-like"/>
    <property type="match status" value="1"/>
</dbReference>
<dbReference type="InterPro" id="IPR011006">
    <property type="entry name" value="CheY-like_superfamily"/>
</dbReference>